<sequence>VFDEVNRDQCFVKLDITADIEAFIDQLVQFDAVISSSLHGAVAAHAYGIPARLISVSSRPLGDGFKYIDYLSTIGLEVQQVKACDSPASIKRAADDAQLPRAVPNLKALLDTCPFIYPAVATALHTKILAEYRLSGTSRR</sequence>
<protein>
    <recommendedName>
        <fullName evidence="1">Polysaccharide pyruvyl transferase domain-containing protein</fullName>
    </recommendedName>
</protein>
<evidence type="ECO:0000259" key="1">
    <source>
        <dbReference type="Pfam" id="PF04230"/>
    </source>
</evidence>
<accession>X1PR11</accession>
<dbReference type="InterPro" id="IPR007345">
    <property type="entry name" value="Polysacch_pyruvyl_Trfase"/>
</dbReference>
<feature type="domain" description="Polysaccharide pyruvyl transferase" evidence="1">
    <location>
        <begin position="9"/>
        <end position="58"/>
    </location>
</feature>
<organism evidence="2">
    <name type="scientific">marine sediment metagenome</name>
    <dbReference type="NCBI Taxonomy" id="412755"/>
    <lineage>
        <taxon>unclassified sequences</taxon>
        <taxon>metagenomes</taxon>
        <taxon>ecological metagenomes</taxon>
    </lineage>
</organism>
<evidence type="ECO:0000313" key="2">
    <source>
        <dbReference type="EMBL" id="GAI33339.1"/>
    </source>
</evidence>
<name>X1PR11_9ZZZZ</name>
<dbReference type="Pfam" id="PF04230">
    <property type="entry name" value="PS_pyruv_trans"/>
    <property type="match status" value="1"/>
</dbReference>
<comment type="caution">
    <text evidence="2">The sequence shown here is derived from an EMBL/GenBank/DDBJ whole genome shotgun (WGS) entry which is preliminary data.</text>
</comment>
<feature type="non-terminal residue" evidence="2">
    <location>
        <position position="1"/>
    </location>
</feature>
<dbReference type="AlphaFoldDB" id="X1PR11"/>
<gene>
    <name evidence="2" type="ORF">S06H3_47258</name>
</gene>
<reference evidence="2" key="1">
    <citation type="journal article" date="2014" name="Front. Microbiol.">
        <title>High frequency of phylogenetically diverse reductive dehalogenase-homologous genes in deep subseafloor sedimentary metagenomes.</title>
        <authorList>
            <person name="Kawai M."/>
            <person name="Futagami T."/>
            <person name="Toyoda A."/>
            <person name="Takaki Y."/>
            <person name="Nishi S."/>
            <person name="Hori S."/>
            <person name="Arai W."/>
            <person name="Tsubouchi T."/>
            <person name="Morono Y."/>
            <person name="Uchiyama I."/>
            <person name="Ito T."/>
            <person name="Fujiyama A."/>
            <person name="Inagaki F."/>
            <person name="Takami H."/>
        </authorList>
    </citation>
    <scope>NUCLEOTIDE SEQUENCE</scope>
    <source>
        <strain evidence="2">Expedition CK06-06</strain>
    </source>
</reference>
<proteinExistence type="predicted"/>
<dbReference type="EMBL" id="BARV01029672">
    <property type="protein sequence ID" value="GAI33339.1"/>
    <property type="molecule type" value="Genomic_DNA"/>
</dbReference>